<name>A0A1U6H2H2_9SPHN</name>
<dbReference type="EMBL" id="FVZE01000001">
    <property type="protein sequence ID" value="SLJ89969.1"/>
    <property type="molecule type" value="Genomic_DNA"/>
</dbReference>
<dbReference type="STRING" id="428990.SAMN06295987_1011110"/>
<evidence type="ECO:0000313" key="3">
    <source>
        <dbReference type="Proteomes" id="UP000190989"/>
    </source>
</evidence>
<reference evidence="3" key="1">
    <citation type="submission" date="2017-02" db="EMBL/GenBank/DDBJ databases">
        <authorList>
            <person name="Varghese N."/>
            <person name="Submissions S."/>
        </authorList>
    </citation>
    <scope>NUCLEOTIDE SEQUENCE [LARGE SCALE GENOMIC DNA]</scope>
    <source>
        <strain evidence="3">SM117</strain>
    </source>
</reference>
<evidence type="ECO:0000313" key="2">
    <source>
        <dbReference type="EMBL" id="SLJ89969.1"/>
    </source>
</evidence>
<keyword evidence="3" id="KW-1185">Reference proteome</keyword>
<dbReference type="Proteomes" id="UP000190989">
    <property type="component" value="Unassembled WGS sequence"/>
</dbReference>
<evidence type="ECO:0000256" key="1">
    <source>
        <dbReference type="SAM" id="Coils"/>
    </source>
</evidence>
<dbReference type="AlphaFoldDB" id="A0A1U6H2H2"/>
<gene>
    <name evidence="2" type="ORF">SAMN06295987_1011110</name>
</gene>
<organism evidence="2 3">
    <name type="scientific">Novosphingobium mathurense</name>
    <dbReference type="NCBI Taxonomy" id="428990"/>
    <lineage>
        <taxon>Bacteria</taxon>
        <taxon>Pseudomonadati</taxon>
        <taxon>Pseudomonadota</taxon>
        <taxon>Alphaproteobacteria</taxon>
        <taxon>Sphingomonadales</taxon>
        <taxon>Sphingomonadaceae</taxon>
        <taxon>Novosphingobium</taxon>
    </lineage>
</organism>
<sequence>MIVNNKGQLLAFYLLSGSQRTMEQAAICEALQRIEAALARVEGATRQAVNLRGRHEALIEQHEALATRHVTLKSSVEQSLSRIDGLIGQADK</sequence>
<proteinExistence type="predicted"/>
<keyword evidence="1" id="KW-0175">Coiled coil</keyword>
<protein>
    <submittedName>
        <fullName evidence="2">Uncharacterized protein</fullName>
    </submittedName>
</protein>
<feature type="coiled-coil region" evidence="1">
    <location>
        <begin position="34"/>
        <end position="61"/>
    </location>
</feature>
<accession>A0A1U6H2H2</accession>